<name>A0ABY7GK52_9GAMM</name>
<dbReference type="Pfam" id="PF08668">
    <property type="entry name" value="HDOD"/>
    <property type="match status" value="1"/>
</dbReference>
<reference evidence="2" key="1">
    <citation type="submission" date="2022-11" db="EMBL/GenBank/DDBJ databases">
        <title>Methylomonas rapida sp. nov., Carotenoid-Producing Obligate Methanotrophs with High Growth Characteristics and Biotechnological Potential.</title>
        <authorList>
            <person name="Tikhonova E.N."/>
            <person name="Suleimanov R.Z."/>
            <person name="Miroshnikov K."/>
            <person name="Oshkin I.Y."/>
            <person name="Belova S.E."/>
            <person name="Danilova O.V."/>
            <person name="Ashikhmin A."/>
            <person name="Konopkin A."/>
            <person name="But S.Y."/>
            <person name="Khmelenina V.N."/>
            <person name="Kuznetsov N."/>
            <person name="Pimenov N.V."/>
            <person name="Dedysh S.N."/>
        </authorList>
    </citation>
    <scope>NUCLEOTIDE SEQUENCE</scope>
    <source>
        <strain evidence="2">MP1</strain>
    </source>
</reference>
<evidence type="ECO:0000313" key="2">
    <source>
        <dbReference type="EMBL" id="WAR43858.1"/>
    </source>
</evidence>
<gene>
    <name evidence="2" type="ORF">NM686_015970</name>
</gene>
<evidence type="ECO:0000313" key="3">
    <source>
        <dbReference type="Proteomes" id="UP001162780"/>
    </source>
</evidence>
<dbReference type="InterPro" id="IPR052340">
    <property type="entry name" value="RNase_Y/CdgJ"/>
</dbReference>
<dbReference type="RefSeq" id="WP_255188843.1">
    <property type="nucleotide sequence ID" value="NZ_CP113517.1"/>
</dbReference>
<organism evidence="2 3">
    <name type="scientific">Methylomonas rapida</name>
    <dbReference type="NCBI Taxonomy" id="2963939"/>
    <lineage>
        <taxon>Bacteria</taxon>
        <taxon>Pseudomonadati</taxon>
        <taxon>Pseudomonadota</taxon>
        <taxon>Gammaproteobacteria</taxon>
        <taxon>Methylococcales</taxon>
        <taxon>Methylococcaceae</taxon>
        <taxon>Methylomonas</taxon>
    </lineage>
</organism>
<evidence type="ECO:0000259" key="1">
    <source>
        <dbReference type="PROSITE" id="PS51833"/>
    </source>
</evidence>
<keyword evidence="3" id="KW-1185">Reference proteome</keyword>
<dbReference type="EMBL" id="CP113517">
    <property type="protein sequence ID" value="WAR43858.1"/>
    <property type="molecule type" value="Genomic_DNA"/>
</dbReference>
<dbReference type="PROSITE" id="PS51833">
    <property type="entry name" value="HDOD"/>
    <property type="match status" value="1"/>
</dbReference>
<dbReference type="PANTHER" id="PTHR33525:SF3">
    <property type="entry name" value="RIBONUCLEASE Y"/>
    <property type="match status" value="1"/>
</dbReference>
<dbReference type="Gene3D" id="1.10.3210.10">
    <property type="entry name" value="Hypothetical protein af1432"/>
    <property type="match status" value="1"/>
</dbReference>
<protein>
    <submittedName>
        <fullName evidence="2">HDOD domain-containing protein</fullName>
    </submittedName>
</protein>
<dbReference type="SUPFAM" id="SSF109604">
    <property type="entry name" value="HD-domain/PDEase-like"/>
    <property type="match status" value="1"/>
</dbReference>
<feature type="domain" description="HDOD" evidence="1">
    <location>
        <begin position="16"/>
        <end position="211"/>
    </location>
</feature>
<dbReference type="InterPro" id="IPR013976">
    <property type="entry name" value="HDOD"/>
</dbReference>
<sequence>MKFQTAQEVVAEAKDLFSLPDIYFQLNEMIHDPRYSLAEIGNVIGRDPALSARLLRIVNSAYYGFPAKVDTISRAITVVGIEDVYSLVVATCIVDKFVKIPSDLVDMTAFWLRSVHCGVVCKLLAKSSAVLNVERLFLDGLLHDIGSLVLYQLMPEQATKVLVSIRQDRRLLVNAERAILGFTHVEVGCELMKSWGFPESLYEVVGCYRDPDAAITHKLDARLLNLASRLVDDKEFGRPIEQTLVEIPDHVLDFARLTRAQIEQVMTQAELEFHSIFEQLLPEHKRQ</sequence>
<dbReference type="Proteomes" id="UP001162780">
    <property type="component" value="Chromosome"/>
</dbReference>
<dbReference type="PANTHER" id="PTHR33525">
    <property type="match status" value="1"/>
</dbReference>
<accession>A0ABY7GK52</accession>
<proteinExistence type="predicted"/>